<dbReference type="Proteomes" id="UP000472372">
    <property type="component" value="Chromosome 3"/>
</dbReference>
<feature type="region of interest" description="Disordered" evidence="1">
    <location>
        <begin position="1"/>
        <end position="67"/>
    </location>
</feature>
<name>A0A6S6VWJ8_9PLEO</name>
<gene>
    <name evidence="2" type="ORF">PTTW11_03006</name>
</gene>
<dbReference type="EMBL" id="HG992979">
    <property type="protein sequence ID" value="CAE7020086.1"/>
    <property type="molecule type" value="Genomic_DNA"/>
</dbReference>
<proteinExistence type="predicted"/>
<protein>
    <submittedName>
        <fullName evidence="2">Uncharacterized protein</fullName>
    </submittedName>
</protein>
<evidence type="ECO:0000256" key="1">
    <source>
        <dbReference type="SAM" id="MobiDB-lite"/>
    </source>
</evidence>
<evidence type="ECO:0000313" key="3">
    <source>
        <dbReference type="Proteomes" id="UP000472372"/>
    </source>
</evidence>
<feature type="compositionally biased region" description="Low complexity" evidence="1">
    <location>
        <begin position="26"/>
        <end position="40"/>
    </location>
</feature>
<reference evidence="2" key="1">
    <citation type="submission" date="2021-02" db="EMBL/GenBank/DDBJ databases">
        <authorList>
            <person name="Syme A R."/>
            <person name="Syme A R."/>
            <person name="Moolhuijzen P."/>
        </authorList>
    </citation>
    <scope>NUCLEOTIDE SEQUENCE</scope>
    <source>
        <strain evidence="2">W1-1</strain>
    </source>
</reference>
<sequence length="119" mass="12429">MAKRRLPQTSARSKRTKVAAATNNVASTPEASPEPASKPASKPRPQRRSPRKTLAAASQANASPPIPTFELQFLESQAEAEIVAPTEGSRAGTVATTEAGEGGQDETNSALVENFDGID</sequence>
<feature type="region of interest" description="Disordered" evidence="1">
    <location>
        <begin position="83"/>
        <end position="119"/>
    </location>
</feature>
<dbReference type="AlphaFoldDB" id="A0A6S6VWJ8"/>
<feature type="compositionally biased region" description="Basic residues" evidence="1">
    <location>
        <begin position="1"/>
        <end position="17"/>
    </location>
</feature>
<organism evidence="2 3">
    <name type="scientific">Pyrenophora teres f. teres</name>
    <dbReference type="NCBI Taxonomy" id="97479"/>
    <lineage>
        <taxon>Eukaryota</taxon>
        <taxon>Fungi</taxon>
        <taxon>Dikarya</taxon>
        <taxon>Ascomycota</taxon>
        <taxon>Pezizomycotina</taxon>
        <taxon>Dothideomycetes</taxon>
        <taxon>Pleosporomycetidae</taxon>
        <taxon>Pleosporales</taxon>
        <taxon>Pleosporineae</taxon>
        <taxon>Pleosporaceae</taxon>
        <taxon>Pyrenophora</taxon>
    </lineage>
</organism>
<accession>A0A6S6VWJ8</accession>
<evidence type="ECO:0000313" key="2">
    <source>
        <dbReference type="EMBL" id="CAE7020086.1"/>
    </source>
</evidence>